<keyword evidence="2 3" id="KW-0040">ANK repeat</keyword>
<gene>
    <name evidence="4" type="ORF">TeGR_g12418</name>
</gene>
<dbReference type="EMBL" id="BRYB01003380">
    <property type="protein sequence ID" value="GMI35638.1"/>
    <property type="molecule type" value="Genomic_DNA"/>
</dbReference>
<dbReference type="PROSITE" id="PS50297">
    <property type="entry name" value="ANK_REP_REGION"/>
    <property type="match status" value="1"/>
</dbReference>
<evidence type="ECO:0000256" key="2">
    <source>
        <dbReference type="ARBA" id="ARBA00023043"/>
    </source>
</evidence>
<accession>A0ABQ6MXK7</accession>
<evidence type="ECO:0000313" key="4">
    <source>
        <dbReference type="EMBL" id="GMI35638.1"/>
    </source>
</evidence>
<organism evidence="4 5">
    <name type="scientific">Tetraparma gracilis</name>
    <dbReference type="NCBI Taxonomy" id="2962635"/>
    <lineage>
        <taxon>Eukaryota</taxon>
        <taxon>Sar</taxon>
        <taxon>Stramenopiles</taxon>
        <taxon>Ochrophyta</taxon>
        <taxon>Bolidophyceae</taxon>
        <taxon>Parmales</taxon>
        <taxon>Triparmaceae</taxon>
        <taxon>Tetraparma</taxon>
    </lineage>
</organism>
<evidence type="ECO:0000313" key="5">
    <source>
        <dbReference type="Proteomes" id="UP001165060"/>
    </source>
</evidence>
<feature type="non-terminal residue" evidence="4">
    <location>
        <position position="238"/>
    </location>
</feature>
<dbReference type="InterPro" id="IPR002110">
    <property type="entry name" value="Ankyrin_rpt"/>
</dbReference>
<dbReference type="Gene3D" id="1.25.40.20">
    <property type="entry name" value="Ankyrin repeat-containing domain"/>
    <property type="match status" value="1"/>
</dbReference>
<sequence>MSAEKVKQLDPAQEALRKQMIKILGLGAAYDGSFDDLKKIVLRKQKELEERKAKEKLAGRASAKKTVLLRREEAEAESAADVEAAERNGVDWKAVHSAVRWNKPIPDVAAVILTEVHANAVDPKNGNYPIHIAAQNGHADLVGWLVEHGAKVGAQNRKGQTAMHMAVSYEYDGATDFLRGRGANFEIQNWEGHPAKFGIDGEMNPDDPWVMLERCDTTEGALRALGAIEEEGRGGGGG</sequence>
<keyword evidence="5" id="KW-1185">Reference proteome</keyword>
<dbReference type="SMART" id="SM00248">
    <property type="entry name" value="ANK"/>
    <property type="match status" value="2"/>
</dbReference>
<evidence type="ECO:0000256" key="3">
    <source>
        <dbReference type="PROSITE-ProRule" id="PRU00023"/>
    </source>
</evidence>
<dbReference type="PANTHER" id="PTHR24171">
    <property type="entry name" value="ANKYRIN REPEAT DOMAIN-CONTAINING PROTEIN 39-RELATED"/>
    <property type="match status" value="1"/>
</dbReference>
<dbReference type="InterPro" id="IPR036770">
    <property type="entry name" value="Ankyrin_rpt-contain_sf"/>
</dbReference>
<feature type="repeat" description="ANK" evidence="3">
    <location>
        <begin position="125"/>
        <end position="157"/>
    </location>
</feature>
<dbReference type="Proteomes" id="UP001165060">
    <property type="component" value="Unassembled WGS sequence"/>
</dbReference>
<dbReference type="Pfam" id="PF12796">
    <property type="entry name" value="Ank_2"/>
    <property type="match status" value="1"/>
</dbReference>
<name>A0ABQ6MXK7_9STRA</name>
<dbReference type="PROSITE" id="PS50088">
    <property type="entry name" value="ANK_REPEAT"/>
    <property type="match status" value="1"/>
</dbReference>
<dbReference type="PANTHER" id="PTHR24171:SF9">
    <property type="entry name" value="ANKYRIN REPEAT DOMAIN-CONTAINING PROTEIN 39"/>
    <property type="match status" value="1"/>
</dbReference>
<evidence type="ECO:0008006" key="6">
    <source>
        <dbReference type="Google" id="ProtNLM"/>
    </source>
</evidence>
<dbReference type="SUPFAM" id="SSF48403">
    <property type="entry name" value="Ankyrin repeat"/>
    <property type="match status" value="1"/>
</dbReference>
<protein>
    <recommendedName>
        <fullName evidence="6">Ankyrin repeat domain-containing protein</fullName>
    </recommendedName>
</protein>
<proteinExistence type="predicted"/>
<reference evidence="4 5" key="1">
    <citation type="journal article" date="2023" name="Commun. Biol.">
        <title>Genome analysis of Parmales, the sister group of diatoms, reveals the evolutionary specialization of diatoms from phago-mixotrophs to photoautotrophs.</title>
        <authorList>
            <person name="Ban H."/>
            <person name="Sato S."/>
            <person name="Yoshikawa S."/>
            <person name="Yamada K."/>
            <person name="Nakamura Y."/>
            <person name="Ichinomiya M."/>
            <person name="Sato N."/>
            <person name="Blanc-Mathieu R."/>
            <person name="Endo H."/>
            <person name="Kuwata A."/>
            <person name="Ogata H."/>
        </authorList>
    </citation>
    <scope>NUCLEOTIDE SEQUENCE [LARGE SCALE GENOMIC DNA]</scope>
</reference>
<evidence type="ECO:0000256" key="1">
    <source>
        <dbReference type="ARBA" id="ARBA00022737"/>
    </source>
</evidence>
<keyword evidence="1" id="KW-0677">Repeat</keyword>
<comment type="caution">
    <text evidence="4">The sequence shown here is derived from an EMBL/GenBank/DDBJ whole genome shotgun (WGS) entry which is preliminary data.</text>
</comment>